<evidence type="ECO:0000256" key="1">
    <source>
        <dbReference type="ARBA" id="ARBA00022679"/>
    </source>
</evidence>
<dbReference type="Pfam" id="PF00583">
    <property type="entry name" value="Acetyltransf_1"/>
    <property type="match status" value="1"/>
</dbReference>
<dbReference type="InterPro" id="IPR050832">
    <property type="entry name" value="Bact_Acetyltransf"/>
</dbReference>
<dbReference type="Gene3D" id="3.40.630.30">
    <property type="match status" value="1"/>
</dbReference>
<proteinExistence type="predicted"/>
<protein>
    <submittedName>
        <fullName evidence="4">GNAT family N-acetyltransferase</fullName>
    </submittedName>
</protein>
<name>A0A7Y6M1J3_9ACTN</name>
<dbReference type="SUPFAM" id="SSF55729">
    <property type="entry name" value="Acyl-CoA N-acyltransferases (Nat)"/>
    <property type="match status" value="1"/>
</dbReference>
<dbReference type="RefSeq" id="WP_175589195.1">
    <property type="nucleotide sequence ID" value="NZ_JABWGN010000004.1"/>
</dbReference>
<evidence type="ECO:0000259" key="3">
    <source>
        <dbReference type="PROSITE" id="PS51186"/>
    </source>
</evidence>
<keyword evidence="2" id="KW-0012">Acyltransferase</keyword>
<evidence type="ECO:0000256" key="2">
    <source>
        <dbReference type="ARBA" id="ARBA00023315"/>
    </source>
</evidence>
<dbReference type="GO" id="GO:0016747">
    <property type="term" value="F:acyltransferase activity, transferring groups other than amino-acyl groups"/>
    <property type="evidence" value="ECO:0007669"/>
    <property type="project" value="InterPro"/>
</dbReference>
<dbReference type="PROSITE" id="PS51186">
    <property type="entry name" value="GNAT"/>
    <property type="match status" value="1"/>
</dbReference>
<gene>
    <name evidence="4" type="ORF">HTZ77_09765</name>
</gene>
<evidence type="ECO:0000313" key="4">
    <source>
        <dbReference type="EMBL" id="NUW31713.1"/>
    </source>
</evidence>
<keyword evidence="5" id="KW-1185">Reference proteome</keyword>
<sequence>MTHPPEEPKRFRLDVTLPRELPAHAFRHPVPADLPALGRLMWDAYRGTPDEPDAGDSVAAATEEIRLAFTGEHGPFQPAASFVAEDEGRAVAAALVTVWQEVPLLAYVFTAPSHVGRGLGRRLVEASMRALGEQGHSLLSLAVTEDNVRARRLYESLGFTPHQDG</sequence>
<accession>A0A7Y6M1J3</accession>
<reference evidence="4 5" key="1">
    <citation type="submission" date="2020-06" db="EMBL/GenBank/DDBJ databases">
        <title>Nonomuraea sp. SMC257, a novel actinomycete isolated from soil.</title>
        <authorList>
            <person name="Chanama M."/>
        </authorList>
    </citation>
    <scope>NUCLEOTIDE SEQUENCE [LARGE SCALE GENOMIC DNA]</scope>
    <source>
        <strain evidence="4 5">SMC257</strain>
    </source>
</reference>
<feature type="domain" description="N-acetyltransferase" evidence="3">
    <location>
        <begin position="24"/>
        <end position="165"/>
    </location>
</feature>
<dbReference type="InterPro" id="IPR000182">
    <property type="entry name" value="GNAT_dom"/>
</dbReference>
<comment type="caution">
    <text evidence="4">The sequence shown here is derived from an EMBL/GenBank/DDBJ whole genome shotgun (WGS) entry which is preliminary data.</text>
</comment>
<dbReference type="InterPro" id="IPR016181">
    <property type="entry name" value="Acyl_CoA_acyltransferase"/>
</dbReference>
<dbReference type="CDD" id="cd04301">
    <property type="entry name" value="NAT_SF"/>
    <property type="match status" value="1"/>
</dbReference>
<evidence type="ECO:0000313" key="5">
    <source>
        <dbReference type="Proteomes" id="UP000586042"/>
    </source>
</evidence>
<dbReference type="Proteomes" id="UP000586042">
    <property type="component" value="Unassembled WGS sequence"/>
</dbReference>
<keyword evidence="1 4" id="KW-0808">Transferase</keyword>
<organism evidence="4 5">
    <name type="scientific">Nonomuraea montanisoli</name>
    <dbReference type="NCBI Taxonomy" id="2741721"/>
    <lineage>
        <taxon>Bacteria</taxon>
        <taxon>Bacillati</taxon>
        <taxon>Actinomycetota</taxon>
        <taxon>Actinomycetes</taxon>
        <taxon>Streptosporangiales</taxon>
        <taxon>Streptosporangiaceae</taxon>
        <taxon>Nonomuraea</taxon>
    </lineage>
</organism>
<dbReference type="PANTHER" id="PTHR43877">
    <property type="entry name" value="AMINOALKYLPHOSPHONATE N-ACETYLTRANSFERASE-RELATED-RELATED"/>
    <property type="match status" value="1"/>
</dbReference>
<dbReference type="AlphaFoldDB" id="A0A7Y6M1J3"/>
<dbReference type="EMBL" id="JABWGN010000004">
    <property type="protein sequence ID" value="NUW31713.1"/>
    <property type="molecule type" value="Genomic_DNA"/>
</dbReference>